<dbReference type="PANTHER" id="PTHR43298">
    <property type="entry name" value="MULTIDRUG RESISTANCE PROTEIN NORM-RELATED"/>
    <property type="match status" value="1"/>
</dbReference>
<dbReference type="NCBIfam" id="TIGR00797">
    <property type="entry name" value="matE"/>
    <property type="match status" value="1"/>
</dbReference>
<dbReference type="GO" id="GO:0015297">
    <property type="term" value="F:antiporter activity"/>
    <property type="evidence" value="ECO:0007669"/>
    <property type="project" value="UniProtKB-KW"/>
</dbReference>
<evidence type="ECO:0000256" key="2">
    <source>
        <dbReference type="ARBA" id="ARBA00022448"/>
    </source>
</evidence>
<keyword evidence="4" id="KW-1003">Cell membrane</keyword>
<dbReference type="InterPro" id="IPR002528">
    <property type="entry name" value="MATE_fam"/>
</dbReference>
<feature type="transmembrane region" description="Helical" evidence="10">
    <location>
        <begin position="169"/>
        <end position="190"/>
    </location>
</feature>
<name>A0A644YXX6_9ZZZZ</name>
<keyword evidence="7" id="KW-0406">Ion transport</keyword>
<keyword evidence="6 10" id="KW-1133">Transmembrane helix</keyword>
<dbReference type="PIRSF" id="PIRSF006603">
    <property type="entry name" value="DinF"/>
    <property type="match status" value="1"/>
</dbReference>
<organism evidence="11">
    <name type="scientific">bioreactor metagenome</name>
    <dbReference type="NCBI Taxonomy" id="1076179"/>
    <lineage>
        <taxon>unclassified sequences</taxon>
        <taxon>metagenomes</taxon>
        <taxon>ecological metagenomes</taxon>
    </lineage>
</organism>
<dbReference type="PANTHER" id="PTHR43298:SF2">
    <property type="entry name" value="FMN_FAD EXPORTER YEEO-RELATED"/>
    <property type="match status" value="1"/>
</dbReference>
<gene>
    <name evidence="11" type="primary">yeeO_17</name>
    <name evidence="11" type="ORF">SDC9_79796</name>
</gene>
<keyword evidence="2" id="KW-0813">Transport</keyword>
<evidence type="ECO:0000256" key="5">
    <source>
        <dbReference type="ARBA" id="ARBA00022692"/>
    </source>
</evidence>
<dbReference type="InterPro" id="IPR048279">
    <property type="entry name" value="MdtK-like"/>
</dbReference>
<dbReference type="EMBL" id="VSSQ01006594">
    <property type="protein sequence ID" value="MPM33227.1"/>
    <property type="molecule type" value="Genomic_DNA"/>
</dbReference>
<feature type="transmembrane region" description="Helical" evidence="10">
    <location>
        <begin position="138"/>
        <end position="157"/>
    </location>
</feature>
<evidence type="ECO:0000313" key="11">
    <source>
        <dbReference type="EMBL" id="MPM33227.1"/>
    </source>
</evidence>
<accession>A0A644YXX6</accession>
<evidence type="ECO:0000256" key="3">
    <source>
        <dbReference type="ARBA" id="ARBA00022449"/>
    </source>
</evidence>
<feature type="transmembrane region" description="Helical" evidence="10">
    <location>
        <begin position="392"/>
        <end position="412"/>
    </location>
</feature>
<dbReference type="GO" id="GO:0042910">
    <property type="term" value="F:xenobiotic transmembrane transporter activity"/>
    <property type="evidence" value="ECO:0007669"/>
    <property type="project" value="InterPro"/>
</dbReference>
<evidence type="ECO:0000256" key="8">
    <source>
        <dbReference type="ARBA" id="ARBA00023136"/>
    </source>
</evidence>
<dbReference type="AlphaFoldDB" id="A0A644YXX6"/>
<proteinExistence type="predicted"/>
<feature type="transmembrane region" description="Helical" evidence="10">
    <location>
        <begin position="99"/>
        <end position="126"/>
    </location>
</feature>
<dbReference type="Pfam" id="PF01554">
    <property type="entry name" value="MatE"/>
    <property type="match status" value="2"/>
</dbReference>
<feature type="transmembrane region" description="Helical" evidence="10">
    <location>
        <begin position="323"/>
        <end position="346"/>
    </location>
</feature>
<feature type="transmembrane region" description="Helical" evidence="10">
    <location>
        <begin position="418"/>
        <end position="440"/>
    </location>
</feature>
<feature type="transmembrane region" description="Helical" evidence="10">
    <location>
        <begin position="196"/>
        <end position="219"/>
    </location>
</feature>
<dbReference type="CDD" id="cd13137">
    <property type="entry name" value="MATE_NorM_like"/>
    <property type="match status" value="1"/>
</dbReference>
<comment type="caution">
    <text evidence="11">The sequence shown here is derived from an EMBL/GenBank/DDBJ whole genome shotgun (WGS) entry which is preliminary data.</text>
</comment>
<keyword evidence="5 10" id="KW-0812">Transmembrane</keyword>
<evidence type="ECO:0000256" key="1">
    <source>
        <dbReference type="ARBA" id="ARBA00004651"/>
    </source>
</evidence>
<evidence type="ECO:0000256" key="9">
    <source>
        <dbReference type="ARBA" id="ARBA00031636"/>
    </source>
</evidence>
<keyword evidence="3" id="KW-0050">Antiport</keyword>
<comment type="subcellular location">
    <subcellularLocation>
        <location evidence="1">Cell membrane</location>
        <topology evidence="1">Multi-pass membrane protein</topology>
    </subcellularLocation>
</comment>
<keyword evidence="8 10" id="KW-0472">Membrane</keyword>
<dbReference type="GO" id="GO:0005886">
    <property type="term" value="C:plasma membrane"/>
    <property type="evidence" value="ECO:0007669"/>
    <property type="project" value="UniProtKB-SubCell"/>
</dbReference>
<evidence type="ECO:0000256" key="4">
    <source>
        <dbReference type="ARBA" id="ARBA00022475"/>
    </source>
</evidence>
<dbReference type="GO" id="GO:0006811">
    <property type="term" value="P:monoatomic ion transport"/>
    <property type="evidence" value="ECO:0007669"/>
    <property type="project" value="UniProtKB-KW"/>
</dbReference>
<evidence type="ECO:0000256" key="6">
    <source>
        <dbReference type="ARBA" id="ARBA00022989"/>
    </source>
</evidence>
<evidence type="ECO:0000256" key="10">
    <source>
        <dbReference type="SAM" id="Phobius"/>
    </source>
</evidence>
<sequence>MNTKQPKTAFEPMFSRRFLFSLIIPLMVEQLLAVTIGMADTIMVASVGEVAVSAISLVDSITILIVTLFAAFATGGAVVASQYLGNKDYALANSAAKQLLTLSLGVSTLLLAGCVPFRAPIISFIFGSIEEAVLASGSVYFLYILLSLPFLAAYNACAALFRSMGNSKVSLWVSVVMNLVNIIGNAYFIFVLKLGVVGAGLATLLSRIIGAIIILILLANPVNQISVRNYRHLQWRWEMIRRILRIGIPNGIEGSVFQIGKLLVQGFISVFGTASLAASAIATSVTGFVNIPGGAIGLASITVVGQAMGAKKPDQAVFYAKKLLMGAYLAMACIAILIYLFSHQIISIFNLSEEATSIAVLLLHTAMIFSAIFWPTAFALPNFLRAAGDVKYVMLVSMFSMWAFRVGFSYVLAVNMGLGAIGVWYGMYIDWVCRSICFLWRFSRGRWKTKRVI</sequence>
<feature type="transmembrane region" description="Helical" evidence="10">
    <location>
        <begin position="358"/>
        <end position="380"/>
    </location>
</feature>
<feature type="transmembrane region" description="Helical" evidence="10">
    <location>
        <begin position="291"/>
        <end position="311"/>
    </location>
</feature>
<reference evidence="11" key="1">
    <citation type="submission" date="2019-08" db="EMBL/GenBank/DDBJ databases">
        <authorList>
            <person name="Kucharzyk K."/>
            <person name="Murdoch R.W."/>
            <person name="Higgins S."/>
            <person name="Loffler F."/>
        </authorList>
    </citation>
    <scope>NUCLEOTIDE SEQUENCE</scope>
</reference>
<evidence type="ECO:0000256" key="7">
    <source>
        <dbReference type="ARBA" id="ARBA00023065"/>
    </source>
</evidence>
<feature type="transmembrane region" description="Helical" evidence="10">
    <location>
        <begin position="57"/>
        <end position="79"/>
    </location>
</feature>
<protein>
    <recommendedName>
        <fullName evidence="9">Multidrug-efflux transporter</fullName>
    </recommendedName>
</protein>
<dbReference type="InterPro" id="IPR050222">
    <property type="entry name" value="MATE_MdtK"/>
</dbReference>